<evidence type="ECO:0000313" key="3">
    <source>
        <dbReference type="Proteomes" id="UP000177622"/>
    </source>
</evidence>
<organism evidence="2 3">
    <name type="scientific">Penicillium arizonense</name>
    <dbReference type="NCBI Taxonomy" id="1835702"/>
    <lineage>
        <taxon>Eukaryota</taxon>
        <taxon>Fungi</taxon>
        <taxon>Dikarya</taxon>
        <taxon>Ascomycota</taxon>
        <taxon>Pezizomycotina</taxon>
        <taxon>Eurotiomycetes</taxon>
        <taxon>Eurotiomycetidae</taxon>
        <taxon>Eurotiales</taxon>
        <taxon>Aspergillaceae</taxon>
        <taxon>Penicillium</taxon>
    </lineage>
</organism>
<dbReference type="GO" id="GO:0016788">
    <property type="term" value="F:hydrolase activity, acting on ester bonds"/>
    <property type="evidence" value="ECO:0007669"/>
    <property type="project" value="InterPro"/>
</dbReference>
<keyword evidence="3" id="KW-1185">Reference proteome</keyword>
<dbReference type="PANTHER" id="PTHR45648">
    <property type="entry name" value="GDSL LIPASE/ACYLHYDROLASE FAMILY PROTEIN (AFU_ORTHOLOGUE AFUA_4G14700)"/>
    <property type="match status" value="1"/>
</dbReference>
<sequence length="351" mass="39362">MMLSYAIQYIFLIRSSYAWNIQSFADLVVFGDSWSDAGRLNYITAHNGTLPPVGWTNSEESIAPDGGRPWPSYVGQYTGARVHNYAVAGAVCANSLTPRIYEATGDLFPDIATYEVPAFIADCQYTLSDGTKFMNISSHSTIFAIMIGGNDIGADGFLTDSQIPGTTIPSYIDCVFEQIDRLFKHGARYFLLNTLGAMYIAPQYAMPNAGGLKASQYWPDKYTNLTASSQRMLEQVALVNSIYKVRMPLEVELQRRFPGANFALVDLEELMNDIYHNPSTYFNGTEPYNVTGYMNHCTLNGTDCVRVDNNNPDAFMWYDELHPSEQTWRKIAENFVKVIEGRSKWASYHSA</sequence>
<dbReference type="PANTHER" id="PTHR45648:SF22">
    <property type="entry name" value="GDSL LIPASE_ACYLHYDROLASE FAMILY PROTEIN (AFU_ORTHOLOGUE AFUA_4G14700)"/>
    <property type="match status" value="1"/>
</dbReference>
<dbReference type="InterPro" id="IPR036514">
    <property type="entry name" value="SGNH_hydro_sf"/>
</dbReference>
<dbReference type="EMBL" id="LXJU01000006">
    <property type="protein sequence ID" value="OGE54310.1"/>
    <property type="molecule type" value="Genomic_DNA"/>
</dbReference>
<reference evidence="2 3" key="1">
    <citation type="journal article" date="2016" name="Sci. Rep.">
        <title>Penicillium arizonense, a new, genome sequenced fungal species, reveals a high chemical diversity in secreted metabolites.</title>
        <authorList>
            <person name="Grijseels S."/>
            <person name="Nielsen J.C."/>
            <person name="Randelovic M."/>
            <person name="Nielsen J."/>
            <person name="Nielsen K.F."/>
            <person name="Workman M."/>
            <person name="Frisvad J.C."/>
        </authorList>
    </citation>
    <scope>NUCLEOTIDE SEQUENCE [LARGE SCALE GENOMIC DNA]</scope>
    <source>
        <strain evidence="2 3">CBS 141311</strain>
    </source>
</reference>
<dbReference type="Pfam" id="PF00657">
    <property type="entry name" value="Lipase_GDSL"/>
    <property type="match status" value="1"/>
</dbReference>
<keyword evidence="1" id="KW-0378">Hydrolase</keyword>
<dbReference type="SUPFAM" id="SSF52266">
    <property type="entry name" value="SGNH hydrolase"/>
    <property type="match status" value="1"/>
</dbReference>
<evidence type="ECO:0000313" key="2">
    <source>
        <dbReference type="EMBL" id="OGE54310.1"/>
    </source>
</evidence>
<evidence type="ECO:0000256" key="1">
    <source>
        <dbReference type="ARBA" id="ARBA00022801"/>
    </source>
</evidence>
<dbReference type="Proteomes" id="UP000177622">
    <property type="component" value="Unassembled WGS sequence"/>
</dbReference>
<dbReference type="AlphaFoldDB" id="A0A1F5LMR0"/>
<dbReference type="OrthoDB" id="1600564at2759"/>
<dbReference type="RefSeq" id="XP_022489746.1">
    <property type="nucleotide sequence ID" value="XM_022630538.1"/>
</dbReference>
<dbReference type="GeneID" id="34575272"/>
<accession>A0A1F5LMR0</accession>
<dbReference type="CDD" id="cd01846">
    <property type="entry name" value="fatty_acyltransferase_like"/>
    <property type="match status" value="1"/>
</dbReference>
<evidence type="ECO:0008006" key="4">
    <source>
        <dbReference type="Google" id="ProtNLM"/>
    </source>
</evidence>
<protein>
    <recommendedName>
        <fullName evidence="4">SGNH hydrolase-type esterase domain-containing protein</fullName>
    </recommendedName>
</protein>
<comment type="caution">
    <text evidence="2">The sequence shown here is derived from an EMBL/GenBank/DDBJ whole genome shotgun (WGS) entry which is preliminary data.</text>
</comment>
<dbReference type="InterPro" id="IPR051058">
    <property type="entry name" value="GDSL_Est/Lipase"/>
</dbReference>
<dbReference type="Gene3D" id="3.40.50.1110">
    <property type="entry name" value="SGNH hydrolase"/>
    <property type="match status" value="1"/>
</dbReference>
<dbReference type="InterPro" id="IPR001087">
    <property type="entry name" value="GDSL"/>
</dbReference>
<name>A0A1F5LMR0_PENAI</name>
<proteinExistence type="predicted"/>
<gene>
    <name evidence="2" type="ORF">PENARI_c006G09466</name>
</gene>